<evidence type="ECO:0000313" key="4">
    <source>
        <dbReference type="Proteomes" id="UP000664480"/>
    </source>
</evidence>
<reference evidence="3 4" key="1">
    <citation type="submission" date="2021-03" db="EMBL/GenBank/DDBJ databases">
        <title>novel species isolated from a fishpond in China.</title>
        <authorList>
            <person name="Lu H."/>
            <person name="Cai Z."/>
        </authorList>
    </citation>
    <scope>NUCLEOTIDE SEQUENCE [LARGE SCALE GENOMIC DNA]</scope>
    <source>
        <strain evidence="3 4">YJ13C</strain>
    </source>
</reference>
<evidence type="ECO:0000256" key="2">
    <source>
        <dbReference type="SAM" id="SignalP"/>
    </source>
</evidence>
<evidence type="ECO:0008006" key="5">
    <source>
        <dbReference type="Google" id="ProtNLM"/>
    </source>
</evidence>
<dbReference type="Proteomes" id="UP000664480">
    <property type="component" value="Unassembled WGS sequence"/>
</dbReference>
<organism evidence="3 4">
    <name type="scientific">Algoriphagus pacificus</name>
    <dbReference type="NCBI Taxonomy" id="2811234"/>
    <lineage>
        <taxon>Bacteria</taxon>
        <taxon>Pseudomonadati</taxon>
        <taxon>Bacteroidota</taxon>
        <taxon>Cytophagia</taxon>
        <taxon>Cytophagales</taxon>
        <taxon>Cyclobacteriaceae</taxon>
        <taxon>Algoriphagus</taxon>
    </lineage>
</organism>
<proteinExistence type="predicted"/>
<dbReference type="PROSITE" id="PS51257">
    <property type="entry name" value="PROKAR_LIPOPROTEIN"/>
    <property type="match status" value="1"/>
</dbReference>
<keyword evidence="4" id="KW-1185">Reference proteome</keyword>
<feature type="chain" id="PRO_5045560567" description="Lipoprotein" evidence="2">
    <location>
        <begin position="19"/>
        <end position="151"/>
    </location>
</feature>
<dbReference type="EMBL" id="JAFKCU010000002">
    <property type="protein sequence ID" value="MBN7816029.1"/>
    <property type="molecule type" value="Genomic_DNA"/>
</dbReference>
<evidence type="ECO:0000256" key="1">
    <source>
        <dbReference type="SAM" id="MobiDB-lite"/>
    </source>
</evidence>
<feature type="signal peptide" evidence="2">
    <location>
        <begin position="1"/>
        <end position="18"/>
    </location>
</feature>
<accession>A0ABS3CHL1</accession>
<sequence>MKTILFKASLLISLSILAGCADKSYPENMTAEERKAYYEEFNNSKTPEEWEEIRNNRKANTAETLQETDTLPSAESRNPGSIPFSIKNNSIFPKKLRIADNVLSFYPFEKRYVGFYPQTKVYLIKGENKEELLFEVKSEDKGKTFAIHASE</sequence>
<comment type="caution">
    <text evidence="3">The sequence shown here is derived from an EMBL/GenBank/DDBJ whole genome shotgun (WGS) entry which is preliminary data.</text>
</comment>
<dbReference type="RefSeq" id="WP_206586663.1">
    <property type="nucleotide sequence ID" value="NZ_JAFKCU010000002.1"/>
</dbReference>
<evidence type="ECO:0000313" key="3">
    <source>
        <dbReference type="EMBL" id="MBN7816029.1"/>
    </source>
</evidence>
<feature type="region of interest" description="Disordered" evidence="1">
    <location>
        <begin position="61"/>
        <end position="85"/>
    </location>
</feature>
<gene>
    <name evidence="3" type="ORF">J0A69_11340</name>
</gene>
<feature type="compositionally biased region" description="Polar residues" evidence="1">
    <location>
        <begin position="61"/>
        <end position="79"/>
    </location>
</feature>
<name>A0ABS3CHL1_9BACT</name>
<keyword evidence="2" id="KW-0732">Signal</keyword>
<protein>
    <recommendedName>
        <fullName evidence="5">Lipoprotein</fullName>
    </recommendedName>
</protein>